<evidence type="ECO:0008006" key="10">
    <source>
        <dbReference type="Google" id="ProtNLM"/>
    </source>
</evidence>
<feature type="domain" description="RNA polymerase sigma-70 region 2" evidence="6">
    <location>
        <begin position="83"/>
        <end position="148"/>
    </location>
</feature>
<dbReference type="CDD" id="cd06171">
    <property type="entry name" value="Sigma70_r4"/>
    <property type="match status" value="1"/>
</dbReference>
<dbReference type="InterPro" id="IPR039425">
    <property type="entry name" value="RNA_pol_sigma-70-like"/>
</dbReference>
<evidence type="ECO:0000256" key="3">
    <source>
        <dbReference type="ARBA" id="ARBA00023082"/>
    </source>
</evidence>
<dbReference type="SUPFAM" id="SSF88659">
    <property type="entry name" value="Sigma3 and sigma4 domains of RNA polymerase sigma factors"/>
    <property type="match status" value="1"/>
</dbReference>
<feature type="region of interest" description="Disordered" evidence="5">
    <location>
        <begin position="1"/>
        <end position="43"/>
    </location>
</feature>
<dbReference type="Pfam" id="PF08281">
    <property type="entry name" value="Sigma70_r4_2"/>
    <property type="match status" value="1"/>
</dbReference>
<evidence type="ECO:0000313" key="9">
    <source>
        <dbReference type="Proteomes" id="UP000244649"/>
    </source>
</evidence>
<name>A0A2T7WEX9_MICTE</name>
<dbReference type="EMBL" id="QDFT01000025">
    <property type="protein sequence ID" value="PVE69823.1"/>
    <property type="molecule type" value="Genomic_DNA"/>
</dbReference>
<evidence type="ECO:0000259" key="7">
    <source>
        <dbReference type="Pfam" id="PF08281"/>
    </source>
</evidence>
<dbReference type="Proteomes" id="UP000244649">
    <property type="component" value="Unassembled WGS sequence"/>
</dbReference>
<evidence type="ECO:0000256" key="4">
    <source>
        <dbReference type="ARBA" id="ARBA00023163"/>
    </source>
</evidence>
<dbReference type="NCBIfam" id="TIGR02937">
    <property type="entry name" value="sigma70-ECF"/>
    <property type="match status" value="1"/>
</dbReference>
<accession>A0A2T7WEX9</accession>
<dbReference type="InterPro" id="IPR013324">
    <property type="entry name" value="RNA_pol_sigma_r3/r4-like"/>
</dbReference>
<comment type="similarity">
    <text evidence="1">Belongs to the sigma-70 factor family. ECF subfamily.</text>
</comment>
<evidence type="ECO:0000256" key="1">
    <source>
        <dbReference type="ARBA" id="ARBA00010641"/>
    </source>
</evidence>
<dbReference type="InterPro" id="IPR007627">
    <property type="entry name" value="RNA_pol_sigma70_r2"/>
</dbReference>
<evidence type="ECO:0000259" key="6">
    <source>
        <dbReference type="Pfam" id="PF04542"/>
    </source>
</evidence>
<keyword evidence="3" id="KW-0731">Sigma factor</keyword>
<dbReference type="InterPro" id="IPR036388">
    <property type="entry name" value="WH-like_DNA-bd_sf"/>
</dbReference>
<keyword evidence="2" id="KW-0805">Transcription regulation</keyword>
<dbReference type="Gene3D" id="1.10.10.10">
    <property type="entry name" value="Winged helix-like DNA-binding domain superfamily/Winged helix DNA-binding domain"/>
    <property type="match status" value="1"/>
</dbReference>
<dbReference type="Gene3D" id="1.10.1740.10">
    <property type="match status" value="1"/>
</dbReference>
<dbReference type="Pfam" id="PF04542">
    <property type="entry name" value="Sigma70_r2"/>
    <property type="match status" value="1"/>
</dbReference>
<keyword evidence="4" id="KW-0804">Transcription</keyword>
<dbReference type="GO" id="GO:0006352">
    <property type="term" value="P:DNA-templated transcription initiation"/>
    <property type="evidence" value="ECO:0007669"/>
    <property type="project" value="InterPro"/>
</dbReference>
<organism evidence="8 9">
    <name type="scientific">Microbacterium testaceum</name>
    <name type="common">Aureobacterium testaceum</name>
    <name type="synonym">Brevibacterium testaceum</name>
    <dbReference type="NCBI Taxonomy" id="2033"/>
    <lineage>
        <taxon>Bacteria</taxon>
        <taxon>Bacillati</taxon>
        <taxon>Actinomycetota</taxon>
        <taxon>Actinomycetes</taxon>
        <taxon>Micrococcales</taxon>
        <taxon>Microbacteriaceae</taxon>
        <taxon>Microbacterium</taxon>
    </lineage>
</organism>
<dbReference type="SUPFAM" id="SSF88946">
    <property type="entry name" value="Sigma2 domain of RNA polymerase sigma factors"/>
    <property type="match status" value="1"/>
</dbReference>
<evidence type="ECO:0000313" key="8">
    <source>
        <dbReference type="EMBL" id="PVE69823.1"/>
    </source>
</evidence>
<feature type="domain" description="RNA polymerase sigma factor 70 region 4 type 2" evidence="7">
    <location>
        <begin position="174"/>
        <end position="225"/>
    </location>
</feature>
<dbReference type="InterPro" id="IPR013249">
    <property type="entry name" value="RNA_pol_sigma70_r4_t2"/>
</dbReference>
<sequence length="244" mass="28255">MRCTPSPVDVSPEHLPTGVWVPSRSRRRHPPPSVRCHPRPDPYSDPKSFFRGLRRKVSAARDTALAIERSRPPVTDEQDFVAFFREHHNAVLRFIERRVSDREAAADLTMDCFEIAWRKRDPRDPFGLPWVYRTARNLIANEYRRREREGALWTHIEDHVRTLASESEPARVRDLLEAMRALPEAEREILWLTYWEELPAAEVAIVMGMSSGAVWTRLNRARAKLRPLLQAAPVPAEGVGDERR</sequence>
<comment type="caution">
    <text evidence="8">The sequence shown here is derived from an EMBL/GenBank/DDBJ whole genome shotgun (WGS) entry which is preliminary data.</text>
</comment>
<dbReference type="AlphaFoldDB" id="A0A2T7WEX9"/>
<dbReference type="GO" id="GO:0003677">
    <property type="term" value="F:DNA binding"/>
    <property type="evidence" value="ECO:0007669"/>
    <property type="project" value="InterPro"/>
</dbReference>
<dbReference type="PANTHER" id="PTHR43133:SF25">
    <property type="entry name" value="RNA POLYMERASE SIGMA FACTOR RFAY-RELATED"/>
    <property type="match status" value="1"/>
</dbReference>
<reference evidence="8 9" key="1">
    <citation type="submission" date="2018-04" db="EMBL/GenBank/DDBJ databases">
        <authorList>
            <person name="Go L.Y."/>
            <person name="Mitchell J.A."/>
        </authorList>
    </citation>
    <scope>NUCLEOTIDE SEQUENCE [LARGE SCALE GENOMIC DNA]</scope>
    <source>
        <strain evidence="8 9">TPD7010</strain>
    </source>
</reference>
<dbReference type="PANTHER" id="PTHR43133">
    <property type="entry name" value="RNA POLYMERASE ECF-TYPE SIGMA FACTO"/>
    <property type="match status" value="1"/>
</dbReference>
<evidence type="ECO:0000256" key="2">
    <source>
        <dbReference type="ARBA" id="ARBA00023015"/>
    </source>
</evidence>
<protein>
    <recommendedName>
        <fullName evidence="10">Sigma-70 family RNA polymerase sigma factor</fullName>
    </recommendedName>
</protein>
<dbReference type="InterPro" id="IPR013325">
    <property type="entry name" value="RNA_pol_sigma_r2"/>
</dbReference>
<proteinExistence type="inferred from homology"/>
<evidence type="ECO:0000256" key="5">
    <source>
        <dbReference type="SAM" id="MobiDB-lite"/>
    </source>
</evidence>
<dbReference type="InterPro" id="IPR014284">
    <property type="entry name" value="RNA_pol_sigma-70_dom"/>
</dbReference>
<gene>
    <name evidence="8" type="ORF">DC432_10800</name>
</gene>
<dbReference type="GO" id="GO:0016987">
    <property type="term" value="F:sigma factor activity"/>
    <property type="evidence" value="ECO:0007669"/>
    <property type="project" value="UniProtKB-KW"/>
</dbReference>